<keyword evidence="5" id="KW-0342">GTP-binding</keyword>
<evidence type="ECO:0000256" key="1">
    <source>
        <dbReference type="ARBA" id="ARBA00022540"/>
    </source>
</evidence>
<dbReference type="CDD" id="cd01888">
    <property type="entry name" value="eIF2_gamma"/>
    <property type="match status" value="1"/>
</dbReference>
<dbReference type="InterPro" id="IPR027417">
    <property type="entry name" value="P-loop_NTPase"/>
</dbReference>
<feature type="non-terminal residue" evidence="8">
    <location>
        <position position="1"/>
    </location>
</feature>
<dbReference type="SUPFAM" id="SSF52540">
    <property type="entry name" value="P-loop containing nucleoside triphosphate hydrolases"/>
    <property type="match status" value="1"/>
</dbReference>
<protein>
    <recommendedName>
        <fullName evidence="7">Tr-type G domain-containing protein</fullName>
    </recommendedName>
</protein>
<dbReference type="PROSITE" id="PS51722">
    <property type="entry name" value="G_TR_2"/>
    <property type="match status" value="1"/>
</dbReference>
<sequence>EFKRLSAHKCPMAPSEDKKEKVQEEKIKEKTIAKSKPKEKISPKKPAKPKISQNLKDLLGNTQAETNIGLVGHVDHGKTTLVKAICGEWTDRFSDEQERGISIKLGYANSTILKCSACNKYMTYWMTEQARKKGEKRYKCIFCKGELEFVRKISFVDAPGHSVLMSTMLSGSSLMDGALLLIAADEVCPQPQTREHLAALEIANIKNIVIVQNKIDSVSEERAIENFNEIKSFIKGSIAENAPIIPVSAVFNANIELIIEYFE</sequence>
<dbReference type="InterPro" id="IPR050543">
    <property type="entry name" value="eIF2G"/>
</dbReference>
<evidence type="ECO:0000256" key="2">
    <source>
        <dbReference type="ARBA" id="ARBA00022741"/>
    </source>
</evidence>
<dbReference type="InterPro" id="IPR031157">
    <property type="entry name" value="G_TR_CS"/>
</dbReference>
<evidence type="ECO:0000256" key="6">
    <source>
        <dbReference type="SAM" id="MobiDB-lite"/>
    </source>
</evidence>
<dbReference type="InterPro" id="IPR044128">
    <property type="entry name" value="eIF2g_GTP-bd"/>
</dbReference>
<evidence type="ECO:0000256" key="5">
    <source>
        <dbReference type="ARBA" id="ARBA00023134"/>
    </source>
</evidence>
<name>X1PPH3_9ZZZZ</name>
<feature type="non-terminal residue" evidence="8">
    <location>
        <position position="263"/>
    </location>
</feature>
<dbReference type="GO" id="GO:0000049">
    <property type="term" value="F:tRNA binding"/>
    <property type="evidence" value="ECO:0007669"/>
    <property type="project" value="TreeGrafter"/>
</dbReference>
<dbReference type="PRINTS" id="PR00315">
    <property type="entry name" value="ELONGATNFCT"/>
</dbReference>
<dbReference type="PANTHER" id="PTHR42854:SF3">
    <property type="entry name" value="EUKARYOTIC TRANSLATION INITIATION FACTOR 2 SUBUNIT 3-RELATED"/>
    <property type="match status" value="1"/>
</dbReference>
<reference evidence="8" key="1">
    <citation type="journal article" date="2014" name="Front. Microbiol.">
        <title>High frequency of phylogenetically diverse reductive dehalogenase-homologous genes in deep subseafloor sedimentary metagenomes.</title>
        <authorList>
            <person name="Kawai M."/>
            <person name="Futagami T."/>
            <person name="Toyoda A."/>
            <person name="Takaki Y."/>
            <person name="Nishi S."/>
            <person name="Hori S."/>
            <person name="Arai W."/>
            <person name="Tsubouchi T."/>
            <person name="Morono Y."/>
            <person name="Uchiyama I."/>
            <person name="Ito T."/>
            <person name="Fujiyama A."/>
            <person name="Inagaki F."/>
            <person name="Takami H."/>
        </authorList>
    </citation>
    <scope>NUCLEOTIDE SEQUENCE</scope>
    <source>
        <strain evidence="8">Expedition CK06-06</strain>
    </source>
</reference>
<dbReference type="PROSITE" id="PS00301">
    <property type="entry name" value="G_TR_1"/>
    <property type="match status" value="1"/>
</dbReference>
<feature type="region of interest" description="Disordered" evidence="6">
    <location>
        <begin position="1"/>
        <end position="52"/>
    </location>
</feature>
<dbReference type="InterPro" id="IPR000795">
    <property type="entry name" value="T_Tr_GTP-bd_dom"/>
</dbReference>
<dbReference type="GO" id="GO:0001731">
    <property type="term" value="P:formation of translation preinitiation complex"/>
    <property type="evidence" value="ECO:0007669"/>
    <property type="project" value="TreeGrafter"/>
</dbReference>
<evidence type="ECO:0000313" key="8">
    <source>
        <dbReference type="EMBL" id="GAI44416.1"/>
    </source>
</evidence>
<keyword evidence="2" id="KW-0547">Nucleotide-binding</keyword>
<dbReference type="EMBL" id="BARV01026754">
    <property type="protein sequence ID" value="GAI44416.1"/>
    <property type="molecule type" value="Genomic_DNA"/>
</dbReference>
<feature type="domain" description="Tr-type G" evidence="7">
    <location>
        <begin position="63"/>
        <end position="263"/>
    </location>
</feature>
<dbReference type="Gene3D" id="3.40.50.300">
    <property type="entry name" value="P-loop containing nucleotide triphosphate hydrolases"/>
    <property type="match status" value="1"/>
</dbReference>
<keyword evidence="4" id="KW-0648">Protein biosynthesis</keyword>
<gene>
    <name evidence="8" type="ORF">S06H3_43173</name>
</gene>
<accession>X1PPH3</accession>
<dbReference type="GO" id="GO:0003743">
    <property type="term" value="F:translation initiation factor activity"/>
    <property type="evidence" value="ECO:0007669"/>
    <property type="project" value="UniProtKB-KW"/>
</dbReference>
<evidence type="ECO:0000256" key="4">
    <source>
        <dbReference type="ARBA" id="ARBA00022917"/>
    </source>
</evidence>
<dbReference type="FunFam" id="3.40.50.300:FF:000065">
    <property type="entry name" value="Eukaryotic translation initiation factor 2 subunit gamma"/>
    <property type="match status" value="1"/>
</dbReference>
<dbReference type="Pfam" id="PF00009">
    <property type="entry name" value="GTP_EFTU"/>
    <property type="match status" value="1"/>
</dbReference>
<dbReference type="GO" id="GO:0005829">
    <property type="term" value="C:cytosol"/>
    <property type="evidence" value="ECO:0007669"/>
    <property type="project" value="TreeGrafter"/>
</dbReference>
<dbReference type="PANTHER" id="PTHR42854">
    <property type="entry name" value="EUKARYOTIC TRANSLATION INITIATION FACTOR 2 SUBUNIT 3 FAMILY MEMBER"/>
    <property type="match status" value="1"/>
</dbReference>
<evidence type="ECO:0000256" key="3">
    <source>
        <dbReference type="ARBA" id="ARBA00022801"/>
    </source>
</evidence>
<feature type="compositionally biased region" description="Basic and acidic residues" evidence="6">
    <location>
        <begin position="15"/>
        <end position="42"/>
    </location>
</feature>
<proteinExistence type="predicted"/>
<keyword evidence="1" id="KW-0396">Initiation factor</keyword>
<dbReference type="AlphaFoldDB" id="X1PPH3"/>
<dbReference type="GO" id="GO:0003924">
    <property type="term" value="F:GTPase activity"/>
    <property type="evidence" value="ECO:0007669"/>
    <property type="project" value="InterPro"/>
</dbReference>
<comment type="caution">
    <text evidence="8">The sequence shown here is derived from an EMBL/GenBank/DDBJ whole genome shotgun (WGS) entry which is preliminary data.</text>
</comment>
<evidence type="ECO:0000259" key="7">
    <source>
        <dbReference type="PROSITE" id="PS51722"/>
    </source>
</evidence>
<dbReference type="GO" id="GO:0005525">
    <property type="term" value="F:GTP binding"/>
    <property type="evidence" value="ECO:0007669"/>
    <property type="project" value="UniProtKB-KW"/>
</dbReference>
<keyword evidence="3" id="KW-0378">Hydrolase</keyword>
<organism evidence="8">
    <name type="scientific">marine sediment metagenome</name>
    <dbReference type="NCBI Taxonomy" id="412755"/>
    <lineage>
        <taxon>unclassified sequences</taxon>
        <taxon>metagenomes</taxon>
        <taxon>ecological metagenomes</taxon>
    </lineage>
</organism>